<evidence type="ECO:0000313" key="2">
    <source>
        <dbReference type="EMBL" id="GMN53915.1"/>
    </source>
</evidence>
<evidence type="ECO:0000313" key="3">
    <source>
        <dbReference type="Proteomes" id="UP001187192"/>
    </source>
</evidence>
<gene>
    <name evidence="2" type="ORF">TIFTF001_023044</name>
</gene>
<dbReference type="InterPro" id="IPR050481">
    <property type="entry name" value="UDP-glycosyltransf_plant"/>
</dbReference>
<keyword evidence="3" id="KW-1185">Reference proteome</keyword>
<dbReference type="Proteomes" id="UP001187192">
    <property type="component" value="Unassembled WGS sequence"/>
</dbReference>
<name>A0AA88AK80_FICCA</name>
<dbReference type="Gene3D" id="3.40.50.2000">
    <property type="entry name" value="Glycogen Phosphorylase B"/>
    <property type="match status" value="1"/>
</dbReference>
<sequence length="126" mass="14364">MGYSIRACGFVGTEYRGKVELHDRSLMEGLVMSKCQLVMIPYEGDQIFSARLIGNRLKAGVEVERSEEDGLFTRESMCEATRTVMEENYSKVGKEVRTNCDKLREQLLNKDLESSCIDDFTKKLHA</sequence>
<dbReference type="GO" id="GO:0035251">
    <property type="term" value="F:UDP-glucosyltransferase activity"/>
    <property type="evidence" value="ECO:0007669"/>
    <property type="project" value="InterPro"/>
</dbReference>
<proteinExistence type="predicted"/>
<comment type="caution">
    <text evidence="2">The sequence shown here is derived from an EMBL/GenBank/DDBJ whole genome shotgun (WGS) entry which is preliminary data.</text>
</comment>
<dbReference type="SUPFAM" id="SSF53756">
    <property type="entry name" value="UDP-Glycosyltransferase/glycogen phosphorylase"/>
    <property type="match status" value="1"/>
</dbReference>
<dbReference type="PANTHER" id="PTHR48049:SF167">
    <property type="entry name" value="GLYCOSYLTRANSFERASE"/>
    <property type="match status" value="1"/>
</dbReference>
<organism evidence="2 3">
    <name type="scientific">Ficus carica</name>
    <name type="common">Common fig</name>
    <dbReference type="NCBI Taxonomy" id="3494"/>
    <lineage>
        <taxon>Eukaryota</taxon>
        <taxon>Viridiplantae</taxon>
        <taxon>Streptophyta</taxon>
        <taxon>Embryophyta</taxon>
        <taxon>Tracheophyta</taxon>
        <taxon>Spermatophyta</taxon>
        <taxon>Magnoliopsida</taxon>
        <taxon>eudicotyledons</taxon>
        <taxon>Gunneridae</taxon>
        <taxon>Pentapetalae</taxon>
        <taxon>rosids</taxon>
        <taxon>fabids</taxon>
        <taxon>Rosales</taxon>
        <taxon>Moraceae</taxon>
        <taxon>Ficeae</taxon>
        <taxon>Ficus</taxon>
    </lineage>
</organism>
<evidence type="ECO:0000256" key="1">
    <source>
        <dbReference type="ARBA" id="ARBA00022676"/>
    </source>
</evidence>
<keyword evidence="1" id="KW-0808">Transferase</keyword>
<reference evidence="2" key="1">
    <citation type="submission" date="2023-07" db="EMBL/GenBank/DDBJ databases">
        <title>draft genome sequence of fig (Ficus carica).</title>
        <authorList>
            <person name="Takahashi T."/>
            <person name="Nishimura K."/>
        </authorList>
    </citation>
    <scope>NUCLEOTIDE SEQUENCE</scope>
</reference>
<dbReference type="EMBL" id="BTGU01000048">
    <property type="protein sequence ID" value="GMN53915.1"/>
    <property type="molecule type" value="Genomic_DNA"/>
</dbReference>
<accession>A0AA88AK80</accession>
<dbReference type="AlphaFoldDB" id="A0AA88AK80"/>
<keyword evidence="1" id="KW-0328">Glycosyltransferase</keyword>
<protein>
    <submittedName>
        <fullName evidence="2">Uncharacterized protein</fullName>
    </submittedName>
</protein>
<dbReference type="PANTHER" id="PTHR48049">
    <property type="entry name" value="GLYCOSYLTRANSFERASE"/>
    <property type="match status" value="1"/>
</dbReference>